<accession>A0ABN1SI54</accession>
<gene>
    <name evidence="1" type="ORF">GCM10009576_066850</name>
</gene>
<protein>
    <submittedName>
        <fullName evidence="1">Uncharacterized protein</fullName>
    </submittedName>
</protein>
<reference evidence="1 2" key="1">
    <citation type="journal article" date="2019" name="Int. J. Syst. Evol. Microbiol.">
        <title>The Global Catalogue of Microorganisms (GCM) 10K type strain sequencing project: providing services to taxonomists for standard genome sequencing and annotation.</title>
        <authorList>
            <consortium name="The Broad Institute Genomics Platform"/>
            <consortium name="The Broad Institute Genome Sequencing Center for Infectious Disease"/>
            <person name="Wu L."/>
            <person name="Ma J."/>
        </authorList>
    </citation>
    <scope>NUCLEOTIDE SEQUENCE [LARGE SCALE GENOMIC DNA]</scope>
    <source>
        <strain evidence="1 2">JCM 11445</strain>
    </source>
</reference>
<dbReference type="EMBL" id="BAAAIE010000052">
    <property type="protein sequence ID" value="GAA0990774.1"/>
    <property type="molecule type" value="Genomic_DNA"/>
</dbReference>
<evidence type="ECO:0000313" key="1">
    <source>
        <dbReference type="EMBL" id="GAA0990774.1"/>
    </source>
</evidence>
<proteinExistence type="predicted"/>
<dbReference type="Proteomes" id="UP001500033">
    <property type="component" value="Unassembled WGS sequence"/>
</dbReference>
<name>A0ABN1SI54_9ACTN</name>
<organism evidence="1 2">
    <name type="scientific">Streptomyces rhizosphaericus</name>
    <dbReference type="NCBI Taxonomy" id="114699"/>
    <lineage>
        <taxon>Bacteria</taxon>
        <taxon>Bacillati</taxon>
        <taxon>Actinomycetota</taxon>
        <taxon>Actinomycetes</taxon>
        <taxon>Kitasatosporales</taxon>
        <taxon>Streptomycetaceae</taxon>
        <taxon>Streptomyces</taxon>
        <taxon>Streptomyces violaceusniger group</taxon>
    </lineage>
</organism>
<keyword evidence="2" id="KW-1185">Reference proteome</keyword>
<sequence length="52" mass="5865">MRDTRLVQTAVIGDEHSDVPVVLPAEAIELDVFRATWMRVRSPIVIGWCADE</sequence>
<evidence type="ECO:0000313" key="2">
    <source>
        <dbReference type="Proteomes" id="UP001500033"/>
    </source>
</evidence>
<comment type="caution">
    <text evidence="1">The sequence shown here is derived from an EMBL/GenBank/DDBJ whole genome shotgun (WGS) entry which is preliminary data.</text>
</comment>